<dbReference type="Gene3D" id="3.40.50.200">
    <property type="entry name" value="Peptidase S8/S53 domain"/>
    <property type="match status" value="1"/>
</dbReference>
<keyword evidence="4" id="KW-0720">Serine protease</keyword>
<dbReference type="EMBL" id="QUSW01000011">
    <property type="protein sequence ID" value="RQP21297.1"/>
    <property type="molecule type" value="Genomic_DNA"/>
</dbReference>
<dbReference type="InterPro" id="IPR050131">
    <property type="entry name" value="Peptidase_S8_subtilisin-like"/>
</dbReference>
<dbReference type="InterPro" id="IPR000209">
    <property type="entry name" value="Peptidase_S8/S53_dom"/>
</dbReference>
<protein>
    <recommendedName>
        <fullName evidence="5">Peptidase S8/S53 domain-containing protein</fullName>
    </recommendedName>
</protein>
<dbReference type="PANTHER" id="PTHR43806:SF11">
    <property type="entry name" value="CEREVISIN-RELATED"/>
    <property type="match status" value="1"/>
</dbReference>
<evidence type="ECO:0000256" key="1">
    <source>
        <dbReference type="ARBA" id="ARBA00011073"/>
    </source>
</evidence>
<keyword evidence="7" id="KW-1185">Reference proteome</keyword>
<dbReference type="Gene3D" id="2.60.120.1290">
    <property type="match status" value="1"/>
</dbReference>
<name>A0A3N7HGZ9_9BURK</name>
<evidence type="ECO:0000313" key="6">
    <source>
        <dbReference type="EMBL" id="RQP21297.1"/>
    </source>
</evidence>
<dbReference type="InterPro" id="IPR036852">
    <property type="entry name" value="Peptidase_S8/S53_dom_sf"/>
</dbReference>
<sequence length="690" mass="72383">MPSHRRACRCCQAQRPMAMEQGPHGVGLLKAKAPGGLAMTWEAAAPAFNGTLVVGRDPLSAWRDLRPLPPSTRRVLVPVKDHPQEVEKLLSASGFELVPIYRTAGTSFWTAARRAGGKEPANANGEVALQLGGVEADEQFFKLNVDLHVHIENLSAAGQSAPQPPVLGVIDDRIGFLHSQFCKAAAGEDARHTRFIAVWDQTEINDAALVAPWQRPGKLSYGRELIRDRIDEVLASAPANGRWQESAYQRLGLALPFGVTPWSHGTHVLGIAGGLADPFSPGVSDAAAAMDLIAVQLPSSAVEKTHGAWLNAYVLDGLHYILDRAPSSSPVVVNVSLGGSLGPRDGSSLLERAIQELIVLSKGRLTVVLAAGNSRQEKLHAHRLLEPAESASFVVEVADDDPTPNMVEFWMNGIEVPDATIAVSRMSAAGGVAETSGPVSNGQAKVRTQGDGLASGLVTVSSPAAAPNGVGVQAFIGLGQTAFHQPNARSEAGRWQVEVTNRRQIQPGQDNRLRVHAWIVRDDIPAGHVVTPAPQQIVFTGASPVEVRATVSSMAGTRGAIVVGGYVLSSVGQHGMFAGSGQGHTPAGGEPGPVISGPDLCGPAAVDGRGVPDVWFLSDVPQNPDPLETRRKQGTSMAAPYVARRLANAIAGLGTPPADKKGLLGALLATVPQMGPPAGADPTWTSTVWI</sequence>
<accession>A0A3N7HGZ9</accession>
<evidence type="ECO:0000259" key="5">
    <source>
        <dbReference type="Pfam" id="PF00082"/>
    </source>
</evidence>
<evidence type="ECO:0000256" key="3">
    <source>
        <dbReference type="ARBA" id="ARBA00022801"/>
    </source>
</evidence>
<keyword evidence="2" id="KW-0645">Protease</keyword>
<dbReference type="Pfam" id="PF00082">
    <property type="entry name" value="Peptidase_S8"/>
    <property type="match status" value="1"/>
</dbReference>
<comment type="similarity">
    <text evidence="1">Belongs to the peptidase S8 family.</text>
</comment>
<reference evidence="6 7" key="1">
    <citation type="submission" date="2018-08" db="EMBL/GenBank/DDBJ databases">
        <authorList>
            <person name="Khan S.A."/>
            <person name="Jeon C.O."/>
            <person name="Chun B.H."/>
            <person name="Jeong S.E."/>
        </authorList>
    </citation>
    <scope>NUCLEOTIDE SEQUENCE [LARGE SCALE GENOMIC DNA]</scope>
    <source>
        <strain evidence="6 7">S-16</strain>
    </source>
</reference>
<evidence type="ECO:0000313" key="7">
    <source>
        <dbReference type="Proteomes" id="UP000267464"/>
    </source>
</evidence>
<dbReference type="SUPFAM" id="SSF52743">
    <property type="entry name" value="Subtilisin-like"/>
    <property type="match status" value="1"/>
</dbReference>
<evidence type="ECO:0000256" key="4">
    <source>
        <dbReference type="ARBA" id="ARBA00022825"/>
    </source>
</evidence>
<dbReference type="Proteomes" id="UP000267464">
    <property type="component" value="Unassembled WGS sequence"/>
</dbReference>
<dbReference type="GO" id="GO:0006508">
    <property type="term" value="P:proteolysis"/>
    <property type="evidence" value="ECO:0007669"/>
    <property type="project" value="UniProtKB-KW"/>
</dbReference>
<evidence type="ECO:0000256" key="2">
    <source>
        <dbReference type="ARBA" id="ARBA00022670"/>
    </source>
</evidence>
<reference evidence="6 7" key="2">
    <citation type="submission" date="2018-12" db="EMBL/GenBank/DDBJ databases">
        <title>Rhizobacter gummiphilus sp. nov., a rubber-degrading bacterium isolated from the soil of a botanical garden in Japan.</title>
        <authorList>
            <person name="Shunsuke S.S."/>
        </authorList>
    </citation>
    <scope>NUCLEOTIDE SEQUENCE [LARGE SCALE GENOMIC DNA]</scope>
    <source>
        <strain evidence="6 7">S-16</strain>
    </source>
</reference>
<keyword evidence="3" id="KW-0378">Hydrolase</keyword>
<organism evidence="6 7">
    <name type="scientific">Piscinibacter terrae</name>
    <dbReference type="NCBI Taxonomy" id="2496871"/>
    <lineage>
        <taxon>Bacteria</taxon>
        <taxon>Pseudomonadati</taxon>
        <taxon>Pseudomonadota</taxon>
        <taxon>Betaproteobacteria</taxon>
        <taxon>Burkholderiales</taxon>
        <taxon>Sphaerotilaceae</taxon>
        <taxon>Piscinibacter</taxon>
    </lineage>
</organism>
<dbReference type="GO" id="GO:0004252">
    <property type="term" value="F:serine-type endopeptidase activity"/>
    <property type="evidence" value="ECO:0007669"/>
    <property type="project" value="InterPro"/>
</dbReference>
<comment type="caution">
    <text evidence="6">The sequence shown here is derived from an EMBL/GenBank/DDBJ whole genome shotgun (WGS) entry which is preliminary data.</text>
</comment>
<feature type="domain" description="Peptidase S8/S53" evidence="5">
    <location>
        <begin position="263"/>
        <end position="428"/>
    </location>
</feature>
<dbReference type="PANTHER" id="PTHR43806">
    <property type="entry name" value="PEPTIDASE S8"/>
    <property type="match status" value="1"/>
</dbReference>
<gene>
    <name evidence="6" type="ORF">DZC73_27745</name>
</gene>
<dbReference type="AlphaFoldDB" id="A0A3N7HGZ9"/>
<proteinExistence type="inferred from homology"/>